<evidence type="ECO:0000313" key="2">
    <source>
        <dbReference type="WBParaSite" id="Pan_g18860.t1"/>
    </source>
</evidence>
<evidence type="ECO:0000313" key="1">
    <source>
        <dbReference type="Proteomes" id="UP000492821"/>
    </source>
</evidence>
<protein>
    <submittedName>
        <fullName evidence="2">Bulb-type lectin domain-containing protein</fullName>
    </submittedName>
</protein>
<keyword evidence="1" id="KW-1185">Reference proteome</keyword>
<name>A0A7E4VBL6_PANRE</name>
<accession>A0A7E4VBL6</accession>
<dbReference type="AlphaFoldDB" id="A0A7E4VBL6"/>
<dbReference type="WBParaSite" id="Pan_g18860.t1">
    <property type="protein sequence ID" value="Pan_g18860.t1"/>
    <property type="gene ID" value="Pan_g18860"/>
</dbReference>
<organism evidence="1 2">
    <name type="scientific">Panagrellus redivivus</name>
    <name type="common">Microworm</name>
    <dbReference type="NCBI Taxonomy" id="6233"/>
    <lineage>
        <taxon>Eukaryota</taxon>
        <taxon>Metazoa</taxon>
        <taxon>Ecdysozoa</taxon>
        <taxon>Nematoda</taxon>
        <taxon>Chromadorea</taxon>
        <taxon>Rhabditida</taxon>
        <taxon>Tylenchina</taxon>
        <taxon>Panagrolaimomorpha</taxon>
        <taxon>Panagrolaimoidea</taxon>
        <taxon>Panagrolaimidae</taxon>
        <taxon>Panagrellus</taxon>
    </lineage>
</organism>
<proteinExistence type="predicted"/>
<dbReference type="Proteomes" id="UP000492821">
    <property type="component" value="Unassembled WGS sequence"/>
</dbReference>
<reference evidence="2" key="2">
    <citation type="submission" date="2020-10" db="UniProtKB">
        <authorList>
            <consortium name="WormBaseParasite"/>
        </authorList>
    </citation>
    <scope>IDENTIFICATION</scope>
</reference>
<reference evidence="1" key="1">
    <citation type="journal article" date="2013" name="Genetics">
        <title>The draft genome and transcriptome of Panagrellus redivivus are shaped by the harsh demands of a free-living lifestyle.</title>
        <authorList>
            <person name="Srinivasan J."/>
            <person name="Dillman A.R."/>
            <person name="Macchietto M.G."/>
            <person name="Heikkinen L."/>
            <person name="Lakso M."/>
            <person name="Fracchia K.M."/>
            <person name="Antoshechkin I."/>
            <person name="Mortazavi A."/>
            <person name="Wong G."/>
            <person name="Sternberg P.W."/>
        </authorList>
    </citation>
    <scope>NUCLEOTIDE SEQUENCE [LARGE SCALE GENOMIC DNA]</scope>
    <source>
        <strain evidence="1">MT8872</strain>
    </source>
</reference>
<sequence>MLQPLTNTSVYLFLVPYPIGPPDNYHLNNIDPHGGDWLYAGKAVTDANGDFKINGWNNVENVNAMLQPTLVFQMDDKYCKVEVNHNGQIMGNKLGNNQHYANTCDEVKQS</sequence>